<dbReference type="EMBL" id="JACHMI010000001">
    <property type="protein sequence ID" value="MBB6554826.1"/>
    <property type="molecule type" value="Genomic_DNA"/>
</dbReference>
<organism evidence="2 3">
    <name type="scientific">Nonomuraea rubra</name>
    <dbReference type="NCBI Taxonomy" id="46180"/>
    <lineage>
        <taxon>Bacteria</taxon>
        <taxon>Bacillati</taxon>
        <taxon>Actinomycetota</taxon>
        <taxon>Actinomycetes</taxon>
        <taxon>Streptosporangiales</taxon>
        <taxon>Streptosporangiaceae</taxon>
        <taxon>Nonomuraea</taxon>
    </lineage>
</organism>
<sequence>MAWIATLLHGRARRPGRVPPVMGKGRAFPGAGRRGVRRKAPEERASERSEALSGRAPTAHSADGQGVGAALPTYSEKYSGGTRTRAP</sequence>
<feature type="region of interest" description="Disordered" evidence="1">
    <location>
        <begin position="9"/>
        <end position="87"/>
    </location>
</feature>
<dbReference type="Proteomes" id="UP000565579">
    <property type="component" value="Unassembled WGS sequence"/>
</dbReference>
<comment type="caution">
    <text evidence="2">The sequence shown here is derived from an EMBL/GenBank/DDBJ whole genome shotgun (WGS) entry which is preliminary data.</text>
</comment>
<keyword evidence="3" id="KW-1185">Reference proteome</keyword>
<dbReference type="AlphaFoldDB" id="A0A7X0P4A8"/>
<evidence type="ECO:0000256" key="1">
    <source>
        <dbReference type="SAM" id="MobiDB-lite"/>
    </source>
</evidence>
<evidence type="ECO:0000313" key="3">
    <source>
        <dbReference type="Proteomes" id="UP000565579"/>
    </source>
</evidence>
<name>A0A7X0P4A8_9ACTN</name>
<accession>A0A7X0P4A8</accession>
<feature type="compositionally biased region" description="Basic and acidic residues" evidence="1">
    <location>
        <begin position="39"/>
        <end position="50"/>
    </location>
</feature>
<protein>
    <submittedName>
        <fullName evidence="2">Uncharacterized protein</fullName>
    </submittedName>
</protein>
<reference evidence="2 3" key="1">
    <citation type="submission" date="2020-08" db="EMBL/GenBank/DDBJ databases">
        <title>Sequencing the genomes of 1000 actinobacteria strains.</title>
        <authorList>
            <person name="Klenk H.-P."/>
        </authorList>
    </citation>
    <scope>NUCLEOTIDE SEQUENCE [LARGE SCALE GENOMIC DNA]</scope>
    <source>
        <strain evidence="2 3">DSM 43768</strain>
    </source>
</reference>
<proteinExistence type="predicted"/>
<gene>
    <name evidence="2" type="ORF">HD593_009621</name>
</gene>
<evidence type="ECO:0000313" key="2">
    <source>
        <dbReference type="EMBL" id="MBB6554826.1"/>
    </source>
</evidence>